<dbReference type="PROSITE" id="PS50109">
    <property type="entry name" value="HIS_KIN"/>
    <property type="match status" value="1"/>
</dbReference>
<dbReference type="RefSeq" id="WP_106543498.1">
    <property type="nucleotide sequence ID" value="NZ_BLAU01000001.1"/>
</dbReference>
<keyword evidence="3 8" id="KW-0597">Phosphoprotein</keyword>
<dbReference type="Pfam" id="PF02518">
    <property type="entry name" value="HATPase_c"/>
    <property type="match status" value="1"/>
</dbReference>
<evidence type="ECO:0000256" key="6">
    <source>
        <dbReference type="ARBA" id="ARBA00023125"/>
    </source>
</evidence>
<evidence type="ECO:0000256" key="7">
    <source>
        <dbReference type="ARBA" id="ARBA00023163"/>
    </source>
</evidence>
<reference evidence="12 15" key="2">
    <citation type="submission" date="2019-10" db="EMBL/GenBank/DDBJ databases">
        <title>Prolixibacter strains distinguished by the presence of nitrate reductase genes were adept at nitrate-dependent anaerobic corrosion of metallic iron and carbon steel.</title>
        <authorList>
            <person name="Iino T."/>
            <person name="Shono N."/>
            <person name="Ito K."/>
            <person name="Nakamura R."/>
            <person name="Sueoka K."/>
            <person name="Harayama S."/>
            <person name="Ohkuma M."/>
        </authorList>
    </citation>
    <scope>NUCLEOTIDE SEQUENCE [LARGE SCALE GENOMIC DNA]</scope>
    <source>
        <strain evidence="12 15">MIC1-1</strain>
    </source>
</reference>
<dbReference type="PANTHER" id="PTHR43547:SF2">
    <property type="entry name" value="HYBRID SIGNAL TRANSDUCTION HISTIDINE KINASE C"/>
    <property type="match status" value="1"/>
</dbReference>
<sequence>MNNHHARILIVDDNPRNIQILAKLLTEQGYQPEYAMNGEEALEWCSLEIFDLILLDVMMPDMDGFSVCQQIRESNNNAETPVIFLTAKTDMESIKKGFQSGGVDYISKPFAFDELLARVETQVELSLSRKKLKEVNHWLEDEVRNRTEELESLNQQLLKANEELHLLDKAKSEFIQLLSHEIRTPLNGVLGSLSLLKSIQMVGESKELVEILDLSVQRLERFSFMALDVSNLRSRGKLALNREEADLDEIVELALAELSDKIRSHNLKVILHQKPKLETILTIDRKYISKALINLLENAISHSPVNGTISIDICNKNQMLQVTINDEGAGFPEKIIEHPFKPFSAYQRHDANFGLGLHLTELIMESHNGQLQIGNNESHGAFARLIFHPESARVNA</sequence>
<comment type="caution">
    <text evidence="13">The sequence shown here is derived from an EMBL/GenBank/DDBJ whole genome shotgun (WGS) entry which is preliminary data.</text>
</comment>
<dbReference type="Gene3D" id="3.30.565.10">
    <property type="entry name" value="Histidine kinase-like ATPase, C-terminal domain"/>
    <property type="match status" value="1"/>
</dbReference>
<feature type="modified residue" description="4-aspartylphosphate" evidence="8">
    <location>
        <position position="56"/>
    </location>
</feature>
<evidence type="ECO:0000313" key="14">
    <source>
        <dbReference type="Proteomes" id="UP000240621"/>
    </source>
</evidence>
<dbReference type="InterPro" id="IPR005467">
    <property type="entry name" value="His_kinase_dom"/>
</dbReference>
<proteinExistence type="predicted"/>
<dbReference type="SMART" id="SM00388">
    <property type="entry name" value="HisKA"/>
    <property type="match status" value="1"/>
</dbReference>
<dbReference type="Gene3D" id="3.40.50.2300">
    <property type="match status" value="1"/>
</dbReference>
<dbReference type="OrthoDB" id="9781208at2"/>
<dbReference type="EMBL" id="PYGC01000012">
    <property type="protein sequence ID" value="PSK80893.1"/>
    <property type="molecule type" value="Genomic_DNA"/>
</dbReference>
<dbReference type="InterPro" id="IPR003661">
    <property type="entry name" value="HisK_dim/P_dom"/>
</dbReference>
<evidence type="ECO:0000313" key="15">
    <source>
        <dbReference type="Proteomes" id="UP000396862"/>
    </source>
</evidence>
<dbReference type="InterPro" id="IPR011006">
    <property type="entry name" value="CheY-like_superfamily"/>
</dbReference>
<dbReference type="SUPFAM" id="SSF55874">
    <property type="entry name" value="ATPase domain of HSP90 chaperone/DNA topoisomerase II/histidine kinase"/>
    <property type="match status" value="1"/>
</dbReference>
<dbReference type="GO" id="GO:0003677">
    <property type="term" value="F:DNA binding"/>
    <property type="evidence" value="ECO:0007669"/>
    <property type="project" value="UniProtKB-KW"/>
</dbReference>
<dbReference type="SUPFAM" id="SSF47384">
    <property type="entry name" value="Homodimeric domain of signal transducing histidine kinase"/>
    <property type="match status" value="1"/>
</dbReference>
<evidence type="ECO:0000256" key="9">
    <source>
        <dbReference type="SAM" id="Coils"/>
    </source>
</evidence>
<evidence type="ECO:0000256" key="1">
    <source>
        <dbReference type="ARBA" id="ARBA00000085"/>
    </source>
</evidence>
<dbReference type="AlphaFoldDB" id="A0A2P8C7E3"/>
<keyword evidence="6 13" id="KW-0238">DNA-binding</keyword>
<dbReference type="InterPro" id="IPR003594">
    <property type="entry name" value="HATPase_dom"/>
</dbReference>
<evidence type="ECO:0000256" key="8">
    <source>
        <dbReference type="PROSITE-ProRule" id="PRU00169"/>
    </source>
</evidence>
<keyword evidence="7" id="KW-0804">Transcription</keyword>
<evidence type="ECO:0000259" key="11">
    <source>
        <dbReference type="PROSITE" id="PS50110"/>
    </source>
</evidence>
<feature type="coiled-coil region" evidence="9">
    <location>
        <begin position="136"/>
        <end position="170"/>
    </location>
</feature>
<evidence type="ECO:0000256" key="2">
    <source>
        <dbReference type="ARBA" id="ARBA00012438"/>
    </source>
</evidence>
<dbReference type="Pfam" id="PF00512">
    <property type="entry name" value="HisKA"/>
    <property type="match status" value="1"/>
</dbReference>
<evidence type="ECO:0000256" key="4">
    <source>
        <dbReference type="ARBA" id="ARBA00023012"/>
    </source>
</evidence>
<dbReference type="PANTHER" id="PTHR43547">
    <property type="entry name" value="TWO-COMPONENT HISTIDINE KINASE"/>
    <property type="match status" value="1"/>
</dbReference>
<dbReference type="PROSITE" id="PS50110">
    <property type="entry name" value="RESPONSE_REGULATORY"/>
    <property type="match status" value="1"/>
</dbReference>
<comment type="catalytic activity">
    <reaction evidence="1">
        <text>ATP + protein L-histidine = ADP + protein N-phospho-L-histidine.</text>
        <dbReference type="EC" id="2.7.13.3"/>
    </reaction>
</comment>
<organism evidence="13 14">
    <name type="scientific">Prolixibacter denitrificans</name>
    <dbReference type="NCBI Taxonomy" id="1541063"/>
    <lineage>
        <taxon>Bacteria</taxon>
        <taxon>Pseudomonadati</taxon>
        <taxon>Bacteroidota</taxon>
        <taxon>Bacteroidia</taxon>
        <taxon>Marinilabiliales</taxon>
        <taxon>Prolixibacteraceae</taxon>
        <taxon>Prolixibacter</taxon>
    </lineage>
</organism>
<dbReference type="Proteomes" id="UP000240621">
    <property type="component" value="Unassembled WGS sequence"/>
</dbReference>
<keyword evidence="5" id="KW-0805">Transcription regulation</keyword>
<dbReference type="GO" id="GO:0000155">
    <property type="term" value="F:phosphorelay sensor kinase activity"/>
    <property type="evidence" value="ECO:0007669"/>
    <property type="project" value="InterPro"/>
</dbReference>
<dbReference type="EC" id="2.7.13.3" evidence="2"/>
<feature type="domain" description="Histidine kinase" evidence="10">
    <location>
        <begin position="177"/>
        <end position="391"/>
    </location>
</feature>
<dbReference type="Proteomes" id="UP000396862">
    <property type="component" value="Unassembled WGS sequence"/>
</dbReference>
<dbReference type="InterPro" id="IPR036890">
    <property type="entry name" value="HATPase_C_sf"/>
</dbReference>
<dbReference type="Gene3D" id="1.10.287.130">
    <property type="match status" value="1"/>
</dbReference>
<keyword evidence="9" id="KW-0175">Coiled coil</keyword>
<gene>
    <name evidence="13" type="ORF">CLV93_11228</name>
    <name evidence="12" type="ORF">JCM18694_25430</name>
</gene>
<dbReference type="SUPFAM" id="SSF52172">
    <property type="entry name" value="CheY-like"/>
    <property type="match status" value="1"/>
</dbReference>
<evidence type="ECO:0000313" key="12">
    <source>
        <dbReference type="EMBL" id="GET22297.1"/>
    </source>
</evidence>
<dbReference type="InterPro" id="IPR036097">
    <property type="entry name" value="HisK_dim/P_sf"/>
</dbReference>
<feature type="domain" description="Response regulatory" evidence="11">
    <location>
        <begin position="7"/>
        <end position="123"/>
    </location>
</feature>
<dbReference type="Pfam" id="PF00072">
    <property type="entry name" value="Response_reg"/>
    <property type="match status" value="1"/>
</dbReference>
<keyword evidence="12" id="KW-0808">Transferase</keyword>
<dbReference type="FunFam" id="3.40.50.2300:FF:000001">
    <property type="entry name" value="DNA-binding response regulator PhoB"/>
    <property type="match status" value="1"/>
</dbReference>
<accession>A0A2P8C7E3</accession>
<dbReference type="SMART" id="SM00448">
    <property type="entry name" value="REC"/>
    <property type="match status" value="1"/>
</dbReference>
<protein>
    <recommendedName>
        <fullName evidence="2">histidine kinase</fullName>
        <ecNumber evidence="2">2.7.13.3</ecNumber>
    </recommendedName>
</protein>
<dbReference type="EMBL" id="BLAU01000001">
    <property type="protein sequence ID" value="GET22297.1"/>
    <property type="molecule type" value="Genomic_DNA"/>
</dbReference>
<dbReference type="SMART" id="SM00387">
    <property type="entry name" value="HATPase_c"/>
    <property type="match status" value="1"/>
</dbReference>
<keyword evidence="15" id="KW-1185">Reference proteome</keyword>
<keyword evidence="4" id="KW-0902">Two-component regulatory system</keyword>
<dbReference type="InterPro" id="IPR001789">
    <property type="entry name" value="Sig_transdc_resp-reg_receiver"/>
</dbReference>
<evidence type="ECO:0000313" key="13">
    <source>
        <dbReference type="EMBL" id="PSK80893.1"/>
    </source>
</evidence>
<dbReference type="CDD" id="cd19920">
    <property type="entry name" value="REC_PA4781-like"/>
    <property type="match status" value="1"/>
</dbReference>
<evidence type="ECO:0000256" key="3">
    <source>
        <dbReference type="ARBA" id="ARBA00022553"/>
    </source>
</evidence>
<keyword evidence="12" id="KW-0418">Kinase</keyword>
<evidence type="ECO:0000259" key="10">
    <source>
        <dbReference type="PROSITE" id="PS50109"/>
    </source>
</evidence>
<dbReference type="CDD" id="cd00082">
    <property type="entry name" value="HisKA"/>
    <property type="match status" value="1"/>
</dbReference>
<name>A0A2P8C7E3_9BACT</name>
<evidence type="ECO:0000256" key="5">
    <source>
        <dbReference type="ARBA" id="ARBA00023015"/>
    </source>
</evidence>
<reference evidence="13 14" key="1">
    <citation type="submission" date="2018-03" db="EMBL/GenBank/DDBJ databases">
        <title>Genomic Encyclopedia of Archaeal and Bacterial Type Strains, Phase II (KMG-II): from individual species to whole genera.</title>
        <authorList>
            <person name="Goeker M."/>
        </authorList>
    </citation>
    <scope>NUCLEOTIDE SEQUENCE [LARGE SCALE GENOMIC DNA]</scope>
    <source>
        <strain evidence="13 14">DSM 27267</strain>
    </source>
</reference>